<dbReference type="Proteomes" id="UP000007431">
    <property type="component" value="Unassembled WGS sequence"/>
</dbReference>
<dbReference type="InParanoid" id="D8PLS6"/>
<name>D8PLS6_SCHCM</name>
<dbReference type="KEGG" id="scm:SCHCO_02563894"/>
<evidence type="ECO:0000259" key="2">
    <source>
        <dbReference type="PROSITE" id="PS50238"/>
    </source>
</evidence>
<dbReference type="Gene3D" id="1.10.555.10">
    <property type="entry name" value="Rho GTPase activation protein"/>
    <property type="match status" value="1"/>
</dbReference>
<proteinExistence type="predicted"/>
<dbReference type="InterPro" id="IPR000198">
    <property type="entry name" value="RhoGAP_dom"/>
</dbReference>
<feature type="domain" description="Rho-GAP" evidence="2">
    <location>
        <begin position="231"/>
        <end position="423"/>
    </location>
</feature>
<feature type="region of interest" description="Disordered" evidence="1">
    <location>
        <begin position="438"/>
        <end position="463"/>
    </location>
</feature>
<reference evidence="3 4" key="1">
    <citation type="journal article" date="2010" name="Nat. Biotechnol.">
        <title>Genome sequence of the model mushroom Schizophyllum commune.</title>
        <authorList>
            <person name="Ohm R.A."/>
            <person name="de Jong J.F."/>
            <person name="Lugones L.G."/>
            <person name="Aerts A."/>
            <person name="Kothe E."/>
            <person name="Stajich J.E."/>
            <person name="de Vries R.P."/>
            <person name="Record E."/>
            <person name="Levasseur A."/>
            <person name="Baker S.E."/>
            <person name="Bartholomew K.A."/>
            <person name="Coutinho P.M."/>
            <person name="Erdmann S."/>
            <person name="Fowler T.J."/>
            <person name="Gathman A.C."/>
            <person name="Lombard V."/>
            <person name="Henrissat B."/>
            <person name="Knabe N."/>
            <person name="Kuees U."/>
            <person name="Lilly W.W."/>
            <person name="Lindquist E."/>
            <person name="Lucas S."/>
            <person name="Magnuson J.K."/>
            <person name="Piumi F."/>
            <person name="Raudaskoski M."/>
            <person name="Salamov A."/>
            <person name="Schmutz J."/>
            <person name="Schwarze F.W.M.R."/>
            <person name="vanKuyk P.A."/>
            <person name="Horton J.S."/>
            <person name="Grigoriev I.V."/>
            <person name="Woesten H.A.B."/>
        </authorList>
    </citation>
    <scope>NUCLEOTIDE SEQUENCE [LARGE SCALE GENOMIC DNA]</scope>
    <source>
        <strain evidence="4">H4-8 / FGSC 9210</strain>
    </source>
</reference>
<dbReference type="EMBL" id="GL377302">
    <property type="protein sequence ID" value="EFJ02777.1"/>
    <property type="molecule type" value="Genomic_DNA"/>
</dbReference>
<keyword evidence="4" id="KW-1185">Reference proteome</keyword>
<dbReference type="PROSITE" id="PS50238">
    <property type="entry name" value="RHOGAP"/>
    <property type="match status" value="1"/>
</dbReference>
<organism evidence="4">
    <name type="scientific">Schizophyllum commune (strain H4-8 / FGSC 9210)</name>
    <name type="common">Split gill fungus</name>
    <dbReference type="NCBI Taxonomy" id="578458"/>
    <lineage>
        <taxon>Eukaryota</taxon>
        <taxon>Fungi</taxon>
        <taxon>Dikarya</taxon>
        <taxon>Basidiomycota</taxon>
        <taxon>Agaricomycotina</taxon>
        <taxon>Agaricomycetes</taxon>
        <taxon>Agaricomycetidae</taxon>
        <taxon>Agaricales</taxon>
        <taxon>Schizophyllaceae</taxon>
        <taxon>Schizophyllum</taxon>
    </lineage>
</organism>
<feature type="compositionally biased region" description="Low complexity" evidence="1">
    <location>
        <begin position="129"/>
        <end position="149"/>
    </location>
</feature>
<dbReference type="RefSeq" id="XP_003037679.1">
    <property type="nucleotide sequence ID" value="XM_003037633.1"/>
</dbReference>
<feature type="region of interest" description="Disordered" evidence="1">
    <location>
        <begin position="496"/>
        <end position="527"/>
    </location>
</feature>
<dbReference type="AlphaFoldDB" id="D8PLS6"/>
<evidence type="ECO:0000256" key="1">
    <source>
        <dbReference type="SAM" id="MobiDB-lite"/>
    </source>
</evidence>
<sequence length="680" mass="73333">MPLAVDTYTQLPAGRRFSVQYNSKLKPPASTVRPRAATYSSSTRPRIPPRASNQTESPATTQHLRKPSLPSSLGPDRPQPPRGRQTQSELLSPGRSPQRRSALSPSSLPRPVPSIAVGSEALPKPENAPPSDASNPSPSSVPPSALAQPGTPRSYARKNAHTRQQTIAKPDPNVLVRRLEGLLPPSARVHNLVQFDVLQALHDKEEMERFSREAIIQTLEEGSNSLAVFGESLTRVCLFAFTRDGARTLPSVVVSCMEDLKIRQVESSIVLPDISIACDPTLIAIFNSSSTDFGNQAFGALSQQPTDAVLSLLLTYLDALPEPLLFPGIADGLLVWCFDDSLGNDRKATISVAQVLLRLLPSANIALLSYLLESLLDFGLAKDAAMNQTCITFGRCMLGGVERDQRKGEVVLRWLLENWTRISAGLMSDNVGIIIEDDKPRKTSSSPPLKELHLAPQETPRKSSWTGSLFGGAFGSFSKKLFDDDAIVYPGVLCSDSRSTSTGSAESTSTYASRSTTDSDASETGPPPYPCEVCRQCTPFQVALDTPHLLSLHSAHDICRLLLRRAHRPTKALFTSEVQQVEFHLPDDAQQRAEMLAAMEVLVRTLRGAEDVGTKGALRGLESTMPTDTGGVVRLGFSASATISVEGDGAGDAAQELGPMPANWQLVPRLMGKRGGNVAL</sequence>
<feature type="region of interest" description="Disordered" evidence="1">
    <location>
        <begin position="19"/>
        <end position="172"/>
    </location>
</feature>
<feature type="compositionally biased region" description="Low complexity" evidence="1">
    <location>
        <begin position="95"/>
        <end position="109"/>
    </location>
</feature>
<dbReference type="eggNOG" id="ENOG502RDCE">
    <property type="taxonomic scope" value="Eukaryota"/>
</dbReference>
<dbReference type="HOGENOM" id="CLU_404469_0_0_1"/>
<dbReference type="InterPro" id="IPR008936">
    <property type="entry name" value="Rho_GTPase_activation_prot"/>
</dbReference>
<dbReference type="GO" id="GO:0007165">
    <property type="term" value="P:signal transduction"/>
    <property type="evidence" value="ECO:0007669"/>
    <property type="project" value="InterPro"/>
</dbReference>
<accession>D8PLS6</accession>
<protein>
    <recommendedName>
        <fullName evidence="2">Rho-GAP domain-containing protein</fullName>
    </recommendedName>
</protein>
<feature type="compositionally biased region" description="Low complexity" evidence="1">
    <location>
        <begin position="496"/>
        <end position="513"/>
    </location>
</feature>
<dbReference type="VEuPathDB" id="FungiDB:SCHCODRAFT_02563894"/>
<feature type="compositionally biased region" description="Polar residues" evidence="1">
    <location>
        <begin position="51"/>
        <end position="62"/>
    </location>
</feature>
<evidence type="ECO:0000313" key="3">
    <source>
        <dbReference type="EMBL" id="EFJ02777.1"/>
    </source>
</evidence>
<gene>
    <name evidence="3" type="ORF">SCHCODRAFT_255782</name>
</gene>
<dbReference type="SUPFAM" id="SSF48350">
    <property type="entry name" value="GTPase activation domain, GAP"/>
    <property type="match status" value="1"/>
</dbReference>
<dbReference type="OrthoDB" id="79452at2759"/>
<dbReference type="GeneID" id="9595032"/>
<evidence type="ECO:0000313" key="4">
    <source>
        <dbReference type="Proteomes" id="UP000007431"/>
    </source>
</evidence>